<dbReference type="Pfam" id="PF11739">
    <property type="entry name" value="YdbH-like"/>
    <property type="match status" value="1"/>
</dbReference>
<sequence length="1003" mass="108005">MLLSLLLGLIWLSIALWFTSPYWVPALVERVGHANGFSLKLKQVSRPTLDGLRVGQLMLVNESLVLTVDDLSVSWTHPNSPNSRPPYTLLQRMLTLPSMARDPESDLLLIAVQATRVDLQSGRRLPMMLVPQDSTPASSEDRQAPVPERSGRKLAKLFEALGPEHTVYAQPPGFIPEIDLPFGLQIDATVKFDHLQVSANTGEAARDSDVSEQLGFVSKAFSAHVGGLGHRPMFLALATAGVLSLPSVWREYGKGHDTAQDGALSFSLDPQFPLRMEASIDQEAMRLDIHSSPLQAALSLGPDAADNAAWRLRGNLALSTAGLAPEFLLPAIGPVFMQPLPLRINEAAMELDADMWLDDSLLPHPIQPERAHLSADVTLDVSGPPGRLRFAQTLQLDREADGLKLDTSPGVYRLEPIAAWWQNNAWFQSTGLQSTVLQPWRVEQGAVNCSVERWQLAGSSLPDCNWPLGLSVEASQNSLALQLTPGAGPKGNASSADSFALPSSLILSLASSGQQLHELLPKRWSLNGGVEVLRPLTTSATDVWQIDLNDLALSFSNLERPEGSIDRLNLKIPQLHLRLPQQRAADGTFVLKAESIAGSGVAELDMQVRSEHLPVSEPVPITASFALETLKPTRAGSPDILLDVKALELAGLKLTARLRAVPEDRSAEGTLRLSGQPDRTLLNAALVDAVGELVPGLDVTPGTLLFKGAVGLDLSRPQPRWSAEGLLGLQQWQVITEKAEARRLTVSASLAASEQRVQVFSEGEALSTVSADLTLLGLPFPAAFVKLTTDLLYGPGRPPGSDAGIVGSVTLTKARIGAFLGEASLADSVTLPLPLSRVSEADPLHVPLHLRGIDLGALVALENEHIDASGTISGRLGLVYTGSSVQIPASAPGQLTADGGGRIQLKEAGQWQSMAGGNPQLLFAVGALGNFQYDSLKTSVIFDDDEWLKLDLELRGRNPEVMEARPIHYNLNVETNILSLLQSLEMTKNLSETLEQRLLKAYE</sequence>
<comment type="caution">
    <text evidence="2">The sequence shown here is derived from an EMBL/GenBank/DDBJ whole genome shotgun (WGS) entry which is preliminary data.</text>
</comment>
<name>A0ABP7PCC1_9GAMM</name>
<feature type="region of interest" description="Disordered" evidence="1">
    <location>
        <begin position="129"/>
        <end position="148"/>
    </location>
</feature>
<dbReference type="RefSeq" id="WP_344806130.1">
    <property type="nucleotide sequence ID" value="NZ_BAABBO010000009.1"/>
</dbReference>
<dbReference type="Proteomes" id="UP001501337">
    <property type="component" value="Unassembled WGS sequence"/>
</dbReference>
<keyword evidence="3" id="KW-1185">Reference proteome</keyword>
<protein>
    <recommendedName>
        <fullName evidence="4">Dicarboxylate transport</fullName>
    </recommendedName>
</protein>
<evidence type="ECO:0000313" key="2">
    <source>
        <dbReference type="EMBL" id="GAA3963362.1"/>
    </source>
</evidence>
<accession>A0ABP7PCC1</accession>
<proteinExistence type="predicted"/>
<organism evidence="2 3">
    <name type="scientific">Allohahella marinimesophila</name>
    <dbReference type="NCBI Taxonomy" id="1054972"/>
    <lineage>
        <taxon>Bacteria</taxon>
        <taxon>Pseudomonadati</taxon>
        <taxon>Pseudomonadota</taxon>
        <taxon>Gammaproteobacteria</taxon>
        <taxon>Oceanospirillales</taxon>
        <taxon>Hahellaceae</taxon>
        <taxon>Allohahella</taxon>
    </lineage>
</organism>
<gene>
    <name evidence="2" type="ORF">GCM10022278_21470</name>
</gene>
<evidence type="ECO:0000256" key="1">
    <source>
        <dbReference type="SAM" id="MobiDB-lite"/>
    </source>
</evidence>
<reference evidence="3" key="1">
    <citation type="journal article" date="2019" name="Int. J. Syst. Evol. Microbiol.">
        <title>The Global Catalogue of Microorganisms (GCM) 10K type strain sequencing project: providing services to taxonomists for standard genome sequencing and annotation.</title>
        <authorList>
            <consortium name="The Broad Institute Genomics Platform"/>
            <consortium name="The Broad Institute Genome Sequencing Center for Infectious Disease"/>
            <person name="Wu L."/>
            <person name="Ma J."/>
        </authorList>
    </citation>
    <scope>NUCLEOTIDE SEQUENCE [LARGE SCALE GENOMIC DNA]</scope>
    <source>
        <strain evidence="3">JCM 17555</strain>
    </source>
</reference>
<dbReference type="InterPro" id="IPR021730">
    <property type="entry name" value="YdbH"/>
</dbReference>
<dbReference type="EMBL" id="BAABBO010000009">
    <property type="protein sequence ID" value="GAA3963362.1"/>
    <property type="molecule type" value="Genomic_DNA"/>
</dbReference>
<evidence type="ECO:0000313" key="3">
    <source>
        <dbReference type="Proteomes" id="UP001501337"/>
    </source>
</evidence>
<evidence type="ECO:0008006" key="4">
    <source>
        <dbReference type="Google" id="ProtNLM"/>
    </source>
</evidence>